<evidence type="ECO:0000259" key="2">
    <source>
        <dbReference type="PROSITE" id="PS50878"/>
    </source>
</evidence>
<dbReference type="InterPro" id="IPR022035">
    <property type="entry name" value="PCIF1_WW"/>
</dbReference>
<evidence type="ECO:0000313" key="4">
    <source>
        <dbReference type="EMBL" id="KAK3289676.1"/>
    </source>
</evidence>
<organism evidence="4 5">
    <name type="scientific">Cymbomonas tetramitiformis</name>
    <dbReference type="NCBI Taxonomy" id="36881"/>
    <lineage>
        <taxon>Eukaryota</taxon>
        <taxon>Viridiplantae</taxon>
        <taxon>Chlorophyta</taxon>
        <taxon>Pyramimonadophyceae</taxon>
        <taxon>Pyramimonadales</taxon>
        <taxon>Pyramimonadaceae</taxon>
        <taxon>Cymbomonas</taxon>
    </lineage>
</organism>
<dbReference type="PROSITE" id="PS50879">
    <property type="entry name" value="RNASE_H_1"/>
    <property type="match status" value="1"/>
</dbReference>
<dbReference type="Pfam" id="PF00075">
    <property type="entry name" value="RNase_H"/>
    <property type="match status" value="1"/>
</dbReference>
<evidence type="ECO:0000259" key="3">
    <source>
        <dbReference type="PROSITE" id="PS50879"/>
    </source>
</evidence>
<evidence type="ECO:0008006" key="6">
    <source>
        <dbReference type="Google" id="ProtNLM"/>
    </source>
</evidence>
<feature type="domain" description="RNase H type-1" evidence="3">
    <location>
        <begin position="2279"/>
        <end position="2429"/>
    </location>
</feature>
<feature type="compositionally biased region" description="Polar residues" evidence="1">
    <location>
        <begin position="250"/>
        <end position="261"/>
    </location>
</feature>
<dbReference type="InterPro" id="IPR036397">
    <property type="entry name" value="RNaseH_sf"/>
</dbReference>
<dbReference type="CDD" id="cd09276">
    <property type="entry name" value="Rnase_HI_RT_non_LTR"/>
    <property type="match status" value="1"/>
</dbReference>
<feature type="compositionally biased region" description="Basic and acidic residues" evidence="1">
    <location>
        <begin position="198"/>
        <end position="207"/>
    </location>
</feature>
<proteinExistence type="predicted"/>
<dbReference type="EMBL" id="LGRX02000062">
    <property type="protein sequence ID" value="KAK3289676.1"/>
    <property type="molecule type" value="Genomic_DNA"/>
</dbReference>
<dbReference type="InterPro" id="IPR012337">
    <property type="entry name" value="RNaseH-like_sf"/>
</dbReference>
<dbReference type="InterPro" id="IPR043502">
    <property type="entry name" value="DNA/RNA_pol_sf"/>
</dbReference>
<evidence type="ECO:0000313" key="5">
    <source>
        <dbReference type="Proteomes" id="UP001190700"/>
    </source>
</evidence>
<dbReference type="GO" id="GO:0004523">
    <property type="term" value="F:RNA-DNA hybrid ribonuclease activity"/>
    <property type="evidence" value="ECO:0007669"/>
    <property type="project" value="InterPro"/>
</dbReference>
<feature type="region of interest" description="Disordered" evidence="1">
    <location>
        <begin position="2255"/>
        <end position="2283"/>
    </location>
</feature>
<feature type="compositionally biased region" description="Basic and acidic residues" evidence="1">
    <location>
        <begin position="215"/>
        <end position="247"/>
    </location>
</feature>
<reference evidence="4 5" key="1">
    <citation type="journal article" date="2015" name="Genome Biol. Evol.">
        <title>Comparative Genomics of a Bacterivorous Green Alga Reveals Evolutionary Causalities and Consequences of Phago-Mixotrophic Mode of Nutrition.</title>
        <authorList>
            <person name="Burns J.A."/>
            <person name="Paasch A."/>
            <person name="Narechania A."/>
            <person name="Kim E."/>
        </authorList>
    </citation>
    <scope>NUCLEOTIDE SEQUENCE [LARGE SCALE GENOMIC DNA]</scope>
    <source>
        <strain evidence="4 5">PLY_AMNH</strain>
    </source>
</reference>
<dbReference type="PROSITE" id="PS50878">
    <property type="entry name" value="RT_POL"/>
    <property type="match status" value="1"/>
</dbReference>
<dbReference type="InterPro" id="IPR036691">
    <property type="entry name" value="Endo/exonu/phosph_ase_sf"/>
</dbReference>
<dbReference type="PANTHER" id="PTHR19446">
    <property type="entry name" value="REVERSE TRANSCRIPTASES"/>
    <property type="match status" value="1"/>
</dbReference>
<feature type="region of interest" description="Disordered" evidence="1">
    <location>
        <begin position="1660"/>
        <end position="1708"/>
    </location>
</feature>
<dbReference type="InterPro" id="IPR002156">
    <property type="entry name" value="RNaseH_domain"/>
</dbReference>
<feature type="compositionally biased region" description="Basic and acidic residues" evidence="1">
    <location>
        <begin position="2545"/>
        <end position="2558"/>
    </location>
</feature>
<feature type="compositionally biased region" description="Low complexity" evidence="1">
    <location>
        <begin position="2683"/>
        <end position="2696"/>
    </location>
</feature>
<feature type="region of interest" description="Disordered" evidence="1">
    <location>
        <begin position="1459"/>
        <end position="1482"/>
    </location>
</feature>
<feature type="region of interest" description="Disordered" evidence="1">
    <location>
        <begin position="2667"/>
        <end position="2703"/>
    </location>
</feature>
<sequence length="3015" mass="346003">MEAPAKGTGAKQPQTQGTCAADAFMREVVSDRTREQVEDIMRQQGVGIQTIMNVQEALQALQQETDALIGETMGKLSADGRTQIAIRDGEKWAMVMLTITRRDMQVHVWLPTGGIEKQDELLTAIDVWTILREAYDLQKVRYSGLKTHSTPPEWEKFSQGEQAIRVAGSWKYWHVDGKPGNFKLGTRNAAQAQGEAQETQRTEHSTGLDEENTSGDERKGEGRAPTTKQRDIGEAKEGKNEKPKDKLVQATLQFCPESTEQANERLKREAGTATRKKLRPPASAKKNLPPSTPTKTNKRDNEEAKGSLEALRQWGGNMPKTENLNIEEMRGAQPQTVNFLTWNLQGARHSLYELEEQMNKWEIDIAIVTETKTANEEIKRHFRNKKQSNICTSIPKKEGEEDKNNYTAGLAIILTGEYAKPHNYTEVLVPHLQGVLTHTLLHFPGEKYLHLIGVYYPVEGKDVTEEARQGELDREAARNGIREYVRMVTSASENATGQTVLVCGDLNASTGTPKNSRDKEWNNTMEATGLQDVGGTRETTLTWHKRRNIDRMLASKAELQYYTQPTEGELTELHTSDHKMVCTTQLDLKAWGTHRPTAQKSKHAKTDRLKLPLTEAEGNTLRQTLDAAYTKELQEEMQEAINGIKTANGTRHRKRAIDYAGEVVAKIMGEARDRAMMDVNLPKQAAAPEQQHGLHLPKTLRKERDAHLKERNRCRENIALWKKDIEAREQAAEEVRTEGYDNRTSEMREWEQWEREQKKLATKEARKCIKEHEANRKQKTRMKLRERYWGNIKHYHKLIYKKEIENGAAPAAAIQAIETTQGELVVGHQKVAQAMGEHIARSEPYKMREPEKGLKSTPPWLDERYKNYMKENQCTRPDQTKVNLRVDKEAYRQAVKKMKTNKAAGPMGIQNEILKQMPDRFHDQLCELMGLMWEHRHTPLPWKKGYFCFHHKQGEVTKQRNYRPIALLDCLFKLYTTVLTKMLADFCEINGMLSEAQEGSRENHNTMKQLTRVTNAIEDANLSKRNLHATYVDFENAYGSVDHKRLIMTLKHLGVPPQLTEAVRDILGEKEEDSMQMRAKVGDQVSEEVPIRRGILQGDSMSPLLFILYLEPLLRWLEVGDHGYQHKYATDKGLRGELRTSSGAFVDDLIILTKLMTGMEQQLEKLSTFGDWSGLRINEDKTKITGVEHGNKNVKEGRHQGVKCGSRTLKVLKAGDTYKYLGVLLNMLGTWKEEKRKSLQELKRRIDALLATPLTQRQKEYSLKSAILGKFKYGLHLGIYTQGEIQKAENQLGAAMKRIYGLPANGTPNELNTEEKEEYGLGLQSLQAIYAQEVYTGLAGAVQSEEDKGVQMGYGKRERNLLTRQRMSQVSRSTAGLLEKHFEERGHSSARSKLKMGLQTQTNTLRKMNALNEYGIHVKGVGSHMQELAKETLPIMRQLGKAKRVCTNAEMEGTIRATKHSRRMDKEYRDPQQQPAYTGSEKMGAVKVIRETKTQQATKQINFTKMLTLFRNYPDLKNLTTADGKSAIPIKTLKATGGRKHDNKTATKIAQGMMHLYPYICEAQPNDIKKPGDHWDHVWNRRLKPEYVQERKTGELERYTKSTVSMENISDWPAQIKALHEAGNSLKDILQLLSMYPLANQTKHFEQADVEWTEQEKETLGIETNQEKEEDDVMTARNPRGRTKRKTEQRDRGQWSTQEDQMDTLGQEGTYTPARILASRQYLQNYTDVTSKVTQYEVRWTNSEGREQTTWSTEETVRTHLLKHNLSSDHGWQNLVEEWENDKKDKRAKREPVEEILAGQPNGEQRYWKHVTHLEICTRETNPDQDIRHTGTKDRQLREEGDTTYCYEPDGGLIGTLSTAKVRELYDRYAEAVGDSTAQRPTEKQLAKRLKLSVEHKIQVNTFEEEIAQLLIRYSSKAEIKHRKRNLQNHWTFPPEMMEAVHTAMGVHTEVFASPLNVHKNTKKYYSQYPRDSVFGAIGSAWEEQWEKLGSYQFNPEYTAGDLYKALKKAINSTKTAEPVLGVGIYPTYAKSPYRKLLNKHMGYRVHELLEIEEGQFTFLPPDHWMQGNLQKPKQCNWNMRILIVANAAGWRKYCPDALKTHDIFSKALLKCLQSKVRTIGRACYMHRPLTLKDADRQPRSITEWERDCVIDPAPWTNHELPVVQAMPSCHLENHTEEIIDRWMEDRKKEGEHRGGDRGPRPTTMDVLRANTTWSREEINRDALRRWALQFTCPDTTEEDINGDQWLQWERGEIGKAEPPPESRWDNHKKGYPEPHRRHNKNDMVYTDGSQRKVKKENGEVEEVTAAGVWDPRGGRETSHMQRWTGRCQTVNRAELTAIYMALTLDSNLGKEKVSICTDSLTSLYQIQNMKRRPHTLERHVHRDILWKIMKQIQMLNREGTKVALYKVKAHVGIHGNEMADEVAKKACEEGEYGLNHDNTDTITLLAISEDTGRQLEGHQAILNYVTKKIREAKMTGKTNIIQRLKRKLETGPEEWETKRQRIERVEAEYAQKSRELTEIETIEAWADPWTNEPEGQQEEEEELELQRMERQEEEALRQEQQVQTARQAKQKRGYRQESTQEAELSKEEAGETRTIRKEETLGQGRLQKRRGTRNQTEPDQPALREVEGQRGTQGKVARGPTQAPKLQEAQNKDVATQEDIAAELSEMAQEQDESQEEWRALQEMSRQQEAAQQEAHQAREWRRTSIEKIQTATREKPEKYMQHLKGDKAMHKLSNEYWKKGTEYLNEHDVTVLLRCRANKLPAGPYKKQQGGGRAQKCKCCGMPRQVNAGGFIRTAHVLGGCTEREIRNMIISRSDETTKMIAKAISKGRKGGCVIRTHAGKKGKGTNNGRPIEDFLLTRGQCRLDGRNTPAPEHGKDTIPHYVDIVMLEGTEKGNEQPGYTHQKAMAEAGHIHLIEVTYTDEMSWEEALKTKYTKYTPLVKLLELYGYKVTLHVMVFGNTGTIYEHTEKILTKHLGFDKQEALHLLRKVHDLATGYAVSLNRLYRKKVDKEPD</sequence>
<feature type="domain" description="Reverse transcriptase" evidence="2">
    <location>
        <begin position="931"/>
        <end position="1225"/>
    </location>
</feature>
<dbReference type="SUPFAM" id="SSF56672">
    <property type="entry name" value="DNA/RNA polymerases"/>
    <property type="match status" value="1"/>
</dbReference>
<feature type="region of interest" description="Disordered" evidence="1">
    <location>
        <begin position="2525"/>
        <end position="2655"/>
    </location>
</feature>
<gene>
    <name evidence="4" type="ORF">CYMTET_2901</name>
</gene>
<dbReference type="GO" id="GO:0003676">
    <property type="term" value="F:nucleic acid binding"/>
    <property type="evidence" value="ECO:0007669"/>
    <property type="project" value="InterPro"/>
</dbReference>
<dbReference type="Gene3D" id="3.30.420.10">
    <property type="entry name" value="Ribonuclease H-like superfamily/Ribonuclease H"/>
    <property type="match status" value="1"/>
</dbReference>
<dbReference type="Pfam" id="PF00078">
    <property type="entry name" value="RVT_1"/>
    <property type="match status" value="1"/>
</dbReference>
<dbReference type="Proteomes" id="UP001190700">
    <property type="component" value="Unassembled WGS sequence"/>
</dbReference>
<comment type="caution">
    <text evidence="4">The sequence shown here is derived from an EMBL/GenBank/DDBJ whole genome shotgun (WGS) entry which is preliminary data.</text>
</comment>
<dbReference type="Gene3D" id="3.60.10.10">
    <property type="entry name" value="Endonuclease/exonuclease/phosphatase"/>
    <property type="match status" value="1"/>
</dbReference>
<accession>A0AAE0H4F6</accession>
<dbReference type="Pfam" id="PF12237">
    <property type="entry name" value="PCIF1_WW"/>
    <property type="match status" value="1"/>
</dbReference>
<feature type="region of interest" description="Disordered" evidence="1">
    <location>
        <begin position="183"/>
        <end position="305"/>
    </location>
</feature>
<protein>
    <recommendedName>
        <fullName evidence="6">Reverse transcriptase domain-containing protein</fullName>
    </recommendedName>
</protein>
<dbReference type="InterPro" id="IPR000477">
    <property type="entry name" value="RT_dom"/>
</dbReference>
<dbReference type="SUPFAM" id="SSF56219">
    <property type="entry name" value="DNase I-like"/>
    <property type="match status" value="1"/>
</dbReference>
<name>A0AAE0H4F6_9CHLO</name>
<feature type="compositionally biased region" description="Basic and acidic residues" evidence="1">
    <location>
        <begin position="2255"/>
        <end position="2275"/>
    </location>
</feature>
<dbReference type="SUPFAM" id="SSF53098">
    <property type="entry name" value="Ribonuclease H-like"/>
    <property type="match status" value="1"/>
</dbReference>
<feature type="compositionally biased region" description="Basic and acidic residues" evidence="1">
    <location>
        <begin position="2584"/>
        <end position="2601"/>
    </location>
</feature>
<evidence type="ECO:0000256" key="1">
    <source>
        <dbReference type="SAM" id="MobiDB-lite"/>
    </source>
</evidence>
<keyword evidence="5" id="KW-1185">Reference proteome</keyword>
<dbReference type="CDD" id="cd01650">
    <property type="entry name" value="RT_nLTR_like"/>
    <property type="match status" value="1"/>
</dbReference>